<evidence type="ECO:0000256" key="1">
    <source>
        <dbReference type="ARBA" id="ARBA00007469"/>
    </source>
</evidence>
<dbReference type="EMBL" id="JBJQOH010000006">
    <property type="protein sequence ID" value="KAL3685279.1"/>
    <property type="molecule type" value="Genomic_DNA"/>
</dbReference>
<comment type="caution">
    <text evidence="5">The sequence shown here is derived from an EMBL/GenBank/DDBJ whole genome shotgun (WGS) entry which is preliminary data.</text>
</comment>
<comment type="similarity">
    <text evidence="1 2">Belongs to the RNase T2 family.</text>
</comment>
<keyword evidence="6" id="KW-1185">Reference proteome</keyword>
<evidence type="ECO:0000313" key="5">
    <source>
        <dbReference type="EMBL" id="KAL3685279.1"/>
    </source>
</evidence>
<dbReference type="SUPFAM" id="SSF55895">
    <property type="entry name" value="Ribonuclease Rh-like"/>
    <property type="match status" value="1"/>
</dbReference>
<feature type="compositionally biased region" description="Acidic residues" evidence="3">
    <location>
        <begin position="174"/>
        <end position="183"/>
    </location>
</feature>
<gene>
    <name evidence="5" type="ORF">R1sor_003301</name>
</gene>
<evidence type="ECO:0000256" key="4">
    <source>
        <dbReference type="SAM" id="SignalP"/>
    </source>
</evidence>
<reference evidence="5 6" key="1">
    <citation type="submission" date="2024-09" db="EMBL/GenBank/DDBJ databases">
        <title>Chromosome-scale assembly of Riccia sorocarpa.</title>
        <authorList>
            <person name="Paukszto L."/>
        </authorList>
    </citation>
    <scope>NUCLEOTIDE SEQUENCE [LARGE SCALE GENOMIC DNA]</scope>
    <source>
        <strain evidence="5">LP-2024</strain>
        <tissue evidence="5">Aerial parts of the thallus</tissue>
    </source>
</reference>
<feature type="chain" id="PRO_5044887679" evidence="4">
    <location>
        <begin position="24"/>
        <end position="189"/>
    </location>
</feature>
<feature type="region of interest" description="Disordered" evidence="3">
    <location>
        <begin position="168"/>
        <end position="189"/>
    </location>
</feature>
<dbReference type="InterPro" id="IPR001568">
    <property type="entry name" value="RNase_T2-like"/>
</dbReference>
<dbReference type="PANTHER" id="PTHR11240:SF22">
    <property type="entry name" value="RIBONUCLEASE T2"/>
    <property type="match status" value="1"/>
</dbReference>
<dbReference type="Gene3D" id="3.90.730.10">
    <property type="entry name" value="Ribonuclease T2-like"/>
    <property type="match status" value="1"/>
</dbReference>
<dbReference type="PROSITE" id="PS00530">
    <property type="entry name" value="RNASE_T2_1"/>
    <property type="match status" value="1"/>
</dbReference>
<feature type="signal peptide" evidence="4">
    <location>
        <begin position="1"/>
        <end position="23"/>
    </location>
</feature>
<keyword evidence="4" id="KW-0732">Signal</keyword>
<dbReference type="InterPro" id="IPR018188">
    <property type="entry name" value="RNase_T2_His_AS_1"/>
</dbReference>
<dbReference type="Proteomes" id="UP001633002">
    <property type="component" value="Unassembled WGS sequence"/>
</dbReference>
<name>A0ABD3H7C4_9MARC</name>
<evidence type="ECO:0000256" key="2">
    <source>
        <dbReference type="RuleBase" id="RU004328"/>
    </source>
</evidence>
<evidence type="ECO:0000256" key="3">
    <source>
        <dbReference type="SAM" id="MobiDB-lite"/>
    </source>
</evidence>
<evidence type="ECO:0000313" key="6">
    <source>
        <dbReference type="Proteomes" id="UP001633002"/>
    </source>
</evidence>
<accession>A0ABD3H7C4</accession>
<sequence>MGPGGKIWFVAVLLLFSVLCVRGSTDIEGKVESLVQEEHNYDRGIPTITKYGSDFDYYVFAQQWPGTFCRKSGACCKNVAKPVRFTIHGLWPENEDSSYPSCCTGPGFDEEKVEELYKYLVKNWPTLSCNSPKQCRGGFPGKFGFWKHEVRDCGMPAKSCGNYAEIPPFRSSFDSEDDSEDSGDSNPQG</sequence>
<dbReference type="AlphaFoldDB" id="A0ABD3H7C4"/>
<dbReference type="PANTHER" id="PTHR11240">
    <property type="entry name" value="RIBONUCLEASE T2"/>
    <property type="match status" value="1"/>
</dbReference>
<dbReference type="GO" id="GO:0006401">
    <property type="term" value="P:RNA catabolic process"/>
    <property type="evidence" value="ECO:0007669"/>
    <property type="project" value="UniProtKB-ARBA"/>
</dbReference>
<proteinExistence type="inferred from homology"/>
<dbReference type="Pfam" id="PF00445">
    <property type="entry name" value="Ribonuclease_T2"/>
    <property type="match status" value="1"/>
</dbReference>
<protein>
    <submittedName>
        <fullName evidence="5">Uncharacterized protein</fullName>
    </submittedName>
</protein>
<dbReference type="InterPro" id="IPR036430">
    <property type="entry name" value="RNase_T2-like_sf"/>
</dbReference>
<organism evidence="5 6">
    <name type="scientific">Riccia sorocarpa</name>
    <dbReference type="NCBI Taxonomy" id="122646"/>
    <lineage>
        <taxon>Eukaryota</taxon>
        <taxon>Viridiplantae</taxon>
        <taxon>Streptophyta</taxon>
        <taxon>Embryophyta</taxon>
        <taxon>Marchantiophyta</taxon>
        <taxon>Marchantiopsida</taxon>
        <taxon>Marchantiidae</taxon>
        <taxon>Marchantiales</taxon>
        <taxon>Ricciaceae</taxon>
        <taxon>Riccia</taxon>
    </lineage>
</organism>